<keyword evidence="3" id="KW-0067">ATP-binding</keyword>
<dbReference type="EMBL" id="CDMZ01000398">
    <property type="protein sequence ID" value="CEM13432.1"/>
    <property type="molecule type" value="Genomic_DNA"/>
</dbReference>
<comment type="similarity">
    <text evidence="6">Belongs to the Mrp/NBP35 ATP-binding proteins family.</text>
</comment>
<dbReference type="VEuPathDB" id="CryptoDB:Cvel_17212"/>
<evidence type="ECO:0000256" key="1">
    <source>
        <dbReference type="ARBA" id="ARBA00022723"/>
    </source>
</evidence>
<reference evidence="9" key="1">
    <citation type="submission" date="2014-11" db="EMBL/GenBank/DDBJ databases">
        <authorList>
            <person name="Otto D Thomas"/>
            <person name="Naeem Raeece"/>
        </authorList>
    </citation>
    <scope>NUCLEOTIDE SEQUENCE</scope>
</reference>
<feature type="chain" id="PRO_5005188672" description="Gamma-butyrobetaine hydroxylase-like N-terminal domain-containing protein" evidence="7">
    <location>
        <begin position="22"/>
        <end position="511"/>
    </location>
</feature>
<name>A0A0G4FIP2_9ALVE</name>
<keyword evidence="5" id="KW-0411">Iron-sulfur</keyword>
<keyword evidence="2" id="KW-0547">Nucleotide-binding</keyword>
<dbReference type="InterPro" id="IPR010376">
    <property type="entry name" value="GBBH-like_N"/>
</dbReference>
<dbReference type="InterPro" id="IPR027417">
    <property type="entry name" value="P-loop_NTPase"/>
</dbReference>
<proteinExistence type="inferred from homology"/>
<dbReference type="SUPFAM" id="SSF52540">
    <property type="entry name" value="P-loop containing nucleoside triphosphate hydrolases"/>
    <property type="match status" value="1"/>
</dbReference>
<dbReference type="Pfam" id="PF10609">
    <property type="entry name" value="ParA"/>
    <property type="match status" value="1"/>
</dbReference>
<keyword evidence="1" id="KW-0479">Metal-binding</keyword>
<dbReference type="PANTHER" id="PTHR42961:SF2">
    <property type="entry name" value="IRON-SULFUR PROTEIN NUBPL"/>
    <property type="match status" value="1"/>
</dbReference>
<dbReference type="GO" id="GO:0140663">
    <property type="term" value="F:ATP-dependent FeS chaperone activity"/>
    <property type="evidence" value="ECO:0007669"/>
    <property type="project" value="InterPro"/>
</dbReference>
<accession>A0A0G4FIP2</accession>
<feature type="domain" description="Gamma-butyrobetaine hydroxylase-like N-terminal" evidence="8">
    <location>
        <begin position="429"/>
        <end position="505"/>
    </location>
</feature>
<organism evidence="9">
    <name type="scientific">Chromera velia CCMP2878</name>
    <dbReference type="NCBI Taxonomy" id="1169474"/>
    <lineage>
        <taxon>Eukaryota</taxon>
        <taxon>Sar</taxon>
        <taxon>Alveolata</taxon>
        <taxon>Colpodellida</taxon>
        <taxon>Chromeraceae</taxon>
        <taxon>Chromera</taxon>
    </lineage>
</organism>
<dbReference type="Gene3D" id="3.40.50.300">
    <property type="entry name" value="P-loop containing nucleotide triphosphate hydrolases"/>
    <property type="match status" value="1"/>
</dbReference>
<dbReference type="InterPro" id="IPR019591">
    <property type="entry name" value="Mrp/NBP35_ATP-bd"/>
</dbReference>
<evidence type="ECO:0000256" key="5">
    <source>
        <dbReference type="ARBA" id="ARBA00023014"/>
    </source>
</evidence>
<dbReference type="HAMAP" id="MF_02040">
    <property type="entry name" value="Mrp_NBP35"/>
    <property type="match status" value="1"/>
</dbReference>
<evidence type="ECO:0000256" key="2">
    <source>
        <dbReference type="ARBA" id="ARBA00022741"/>
    </source>
</evidence>
<keyword evidence="4" id="KW-0408">Iron</keyword>
<dbReference type="PROSITE" id="PS01215">
    <property type="entry name" value="MRP"/>
    <property type="match status" value="1"/>
</dbReference>
<protein>
    <recommendedName>
        <fullName evidence="8">Gamma-butyrobetaine hydroxylase-like N-terminal domain-containing protein</fullName>
    </recommendedName>
</protein>
<feature type="signal peptide" evidence="7">
    <location>
        <begin position="1"/>
        <end position="21"/>
    </location>
</feature>
<dbReference type="GO" id="GO:0016226">
    <property type="term" value="P:iron-sulfur cluster assembly"/>
    <property type="evidence" value="ECO:0007669"/>
    <property type="project" value="InterPro"/>
</dbReference>
<evidence type="ECO:0000313" key="9">
    <source>
        <dbReference type="EMBL" id="CEM13432.1"/>
    </source>
</evidence>
<dbReference type="AlphaFoldDB" id="A0A0G4FIP2"/>
<dbReference type="InterPro" id="IPR033756">
    <property type="entry name" value="YlxH/NBP35"/>
</dbReference>
<dbReference type="InterPro" id="IPR000808">
    <property type="entry name" value="Mrp-like_CS"/>
</dbReference>
<evidence type="ECO:0000256" key="7">
    <source>
        <dbReference type="SAM" id="SignalP"/>
    </source>
</evidence>
<dbReference type="GO" id="GO:0046872">
    <property type="term" value="F:metal ion binding"/>
    <property type="evidence" value="ECO:0007669"/>
    <property type="project" value="UniProtKB-KW"/>
</dbReference>
<keyword evidence="7" id="KW-0732">Signal</keyword>
<dbReference type="PhylomeDB" id="A0A0G4FIP2"/>
<dbReference type="InterPro" id="IPR044304">
    <property type="entry name" value="NUBPL-like"/>
</dbReference>
<dbReference type="Pfam" id="PF06155">
    <property type="entry name" value="GBBH-like_N"/>
    <property type="match status" value="1"/>
</dbReference>
<sequence>MKTLNSILLASIATSLWLSDAFTLHSRLLSRGEKRGGMSRLFQAGGTATPEVLKITSSSDPEIATAEEDHPTVKNVVAVSSCKGGVGKSTVSVNLAFALRDKGFKVGILDMDVHGPSLPTMVHPPDADPKRAIENTPEAAKEAGRPYFDADAQVWIPGEVGDVKLNSWGFVVNRASIVRGPLVVQLVRNLAMNTAWGDLDYLIVDMPPGTGDVQLTLAQEMNVTAAVVVTTPQKLAFTDVVKGIEMFDIVKVPSVAVVENMAYYSVPDEEKISSEAVRLAGLSDEDLASEAFRLEGAAAGGVSELRGEKREELLKACLRRSMGKAQNRRKQYLFGYGHGQRIREMWGIQNCVQLPLVDELAAQSDHGRPFVEAYGILEKEKKQRLGGEDGRRVMEGFNTLADMVTREVDQINRESEEERRPVVMVMEATNELAVGYKGEMAQVAPKDLRSKCRCALCVEEMTGRQKLDPNTISDDIRALRIGPVGNYAIFVEWSDGHKSIYPYKTFVPNYE</sequence>
<dbReference type="Gene3D" id="3.30.2020.30">
    <property type="match status" value="1"/>
</dbReference>
<evidence type="ECO:0000259" key="8">
    <source>
        <dbReference type="Pfam" id="PF06155"/>
    </source>
</evidence>
<evidence type="ECO:0000256" key="6">
    <source>
        <dbReference type="ARBA" id="ARBA00024036"/>
    </source>
</evidence>
<dbReference type="PANTHER" id="PTHR42961">
    <property type="entry name" value="IRON-SULFUR PROTEIN NUBPL"/>
    <property type="match status" value="1"/>
</dbReference>
<gene>
    <name evidence="9" type="ORF">Cvel_17212</name>
</gene>
<dbReference type="CDD" id="cd02037">
    <property type="entry name" value="Mrp_NBP35"/>
    <property type="match status" value="1"/>
</dbReference>
<dbReference type="InterPro" id="IPR038492">
    <property type="entry name" value="GBBH-like_N_sf"/>
</dbReference>
<evidence type="ECO:0000256" key="4">
    <source>
        <dbReference type="ARBA" id="ARBA00023004"/>
    </source>
</evidence>
<dbReference type="GO" id="GO:0005524">
    <property type="term" value="F:ATP binding"/>
    <property type="evidence" value="ECO:0007669"/>
    <property type="project" value="UniProtKB-KW"/>
</dbReference>
<dbReference type="GO" id="GO:0051539">
    <property type="term" value="F:4 iron, 4 sulfur cluster binding"/>
    <property type="evidence" value="ECO:0007669"/>
    <property type="project" value="TreeGrafter"/>
</dbReference>
<evidence type="ECO:0000256" key="3">
    <source>
        <dbReference type="ARBA" id="ARBA00022840"/>
    </source>
</evidence>